<protein>
    <submittedName>
        <fullName evidence="1">Uncharacterized protein</fullName>
    </submittedName>
</protein>
<evidence type="ECO:0000313" key="1">
    <source>
        <dbReference type="EMBL" id="MED6277123.1"/>
    </source>
</evidence>
<evidence type="ECO:0000313" key="2">
    <source>
        <dbReference type="Proteomes" id="UP001352852"/>
    </source>
</evidence>
<dbReference type="EMBL" id="JAHUTJ010033425">
    <property type="protein sequence ID" value="MED6277123.1"/>
    <property type="molecule type" value="Genomic_DNA"/>
</dbReference>
<name>A0ABU7DTJ8_9TELE</name>
<dbReference type="Proteomes" id="UP001352852">
    <property type="component" value="Unassembled WGS sequence"/>
</dbReference>
<accession>A0ABU7DTJ8</accession>
<reference evidence="1 2" key="1">
    <citation type="submission" date="2021-06" db="EMBL/GenBank/DDBJ databases">
        <authorList>
            <person name="Palmer J.M."/>
        </authorList>
    </citation>
    <scope>NUCLEOTIDE SEQUENCE [LARGE SCALE GENOMIC DNA]</scope>
    <source>
        <strain evidence="1 2">CL_MEX2019</strain>
        <tissue evidence="1">Muscle</tissue>
    </source>
</reference>
<organism evidence="1 2">
    <name type="scientific">Characodon lateralis</name>
    <dbReference type="NCBI Taxonomy" id="208331"/>
    <lineage>
        <taxon>Eukaryota</taxon>
        <taxon>Metazoa</taxon>
        <taxon>Chordata</taxon>
        <taxon>Craniata</taxon>
        <taxon>Vertebrata</taxon>
        <taxon>Euteleostomi</taxon>
        <taxon>Actinopterygii</taxon>
        <taxon>Neopterygii</taxon>
        <taxon>Teleostei</taxon>
        <taxon>Neoteleostei</taxon>
        <taxon>Acanthomorphata</taxon>
        <taxon>Ovalentaria</taxon>
        <taxon>Atherinomorphae</taxon>
        <taxon>Cyprinodontiformes</taxon>
        <taxon>Goodeidae</taxon>
        <taxon>Characodon</taxon>
    </lineage>
</organism>
<sequence length="117" mass="13035">MRRRTLHKYAEGGSEKHARTLASAAWQPLVSLTQLLCCLTHSQQITPTRTNAAAQKQPASSVYCLTARHHSERLNGVMDHQDRSVLRMWTQIGQMDGRCDDGISGITGRAISAFKCR</sequence>
<keyword evidence="2" id="KW-1185">Reference proteome</keyword>
<proteinExistence type="predicted"/>
<gene>
    <name evidence="1" type="ORF">CHARACLAT_010112</name>
</gene>
<comment type="caution">
    <text evidence="1">The sequence shown here is derived from an EMBL/GenBank/DDBJ whole genome shotgun (WGS) entry which is preliminary data.</text>
</comment>